<keyword evidence="1" id="KW-0812">Transmembrane</keyword>
<feature type="transmembrane region" description="Helical" evidence="1">
    <location>
        <begin position="185"/>
        <end position="205"/>
    </location>
</feature>
<dbReference type="AlphaFoldDB" id="A0A7E4VF20"/>
<keyword evidence="1" id="KW-0472">Membrane</keyword>
<sequence length="306" mass="34038">MDLPRRMAYSCLAVIILLQIQTISTETKVKRNDGVEIASTLGLTFQSPEPTEADVDKSAEAVQHHEFQRMAVLQNLNYMDDVITNLETERANLERMWKSTTAPGESQLQRAAKSLWQKTVKQLAVLHQKKLELVETLKSITFDENAQPMADSDNIRHELNVSSTTAKSPAAKEGASNLSKAICQFFVFGTLFGIVVTITICTCFLQPKQQRRRRHRVASISMNPSRIPEPFDYSKPCLLRADASGRFYASPLDSDEIPPLPTYEAALALPRSPSESTPAPSFEDVTSLQSIAVVSTPAPEPRDARY</sequence>
<keyword evidence="3" id="KW-1185">Reference proteome</keyword>
<reference evidence="3" key="1">
    <citation type="journal article" date="2013" name="Genetics">
        <title>The draft genome and transcriptome of Panagrellus redivivus are shaped by the harsh demands of a free-living lifestyle.</title>
        <authorList>
            <person name="Srinivasan J."/>
            <person name="Dillman A.R."/>
            <person name="Macchietto M.G."/>
            <person name="Heikkinen L."/>
            <person name="Lakso M."/>
            <person name="Fracchia K.M."/>
            <person name="Antoshechkin I."/>
            <person name="Mortazavi A."/>
            <person name="Wong G."/>
            <person name="Sternberg P.W."/>
        </authorList>
    </citation>
    <scope>NUCLEOTIDE SEQUENCE [LARGE SCALE GENOMIC DNA]</scope>
    <source>
        <strain evidence="3">MT8872</strain>
    </source>
</reference>
<reference evidence="4" key="2">
    <citation type="submission" date="2020-10" db="UniProtKB">
        <authorList>
            <consortium name="WormBaseParasite"/>
        </authorList>
    </citation>
    <scope>IDENTIFICATION</scope>
</reference>
<feature type="signal peptide" evidence="2">
    <location>
        <begin position="1"/>
        <end position="25"/>
    </location>
</feature>
<evidence type="ECO:0000256" key="1">
    <source>
        <dbReference type="SAM" id="Phobius"/>
    </source>
</evidence>
<evidence type="ECO:0000313" key="3">
    <source>
        <dbReference type="Proteomes" id="UP000492821"/>
    </source>
</evidence>
<evidence type="ECO:0000313" key="4">
    <source>
        <dbReference type="WBParaSite" id="Pan_g20109.t1"/>
    </source>
</evidence>
<dbReference type="WBParaSite" id="Pan_g20109.t1">
    <property type="protein sequence ID" value="Pan_g20109.t1"/>
    <property type="gene ID" value="Pan_g20109"/>
</dbReference>
<feature type="chain" id="PRO_5028829007" evidence="2">
    <location>
        <begin position="26"/>
        <end position="306"/>
    </location>
</feature>
<proteinExistence type="predicted"/>
<dbReference type="Proteomes" id="UP000492821">
    <property type="component" value="Unassembled WGS sequence"/>
</dbReference>
<keyword evidence="1" id="KW-1133">Transmembrane helix</keyword>
<protein>
    <submittedName>
        <fullName evidence="4">Transmembrane protein</fullName>
    </submittedName>
</protein>
<name>A0A7E4VF20_PANRE</name>
<keyword evidence="2" id="KW-0732">Signal</keyword>
<accession>A0A7E4VF20</accession>
<evidence type="ECO:0000256" key="2">
    <source>
        <dbReference type="SAM" id="SignalP"/>
    </source>
</evidence>
<organism evidence="3 4">
    <name type="scientific">Panagrellus redivivus</name>
    <name type="common">Microworm</name>
    <dbReference type="NCBI Taxonomy" id="6233"/>
    <lineage>
        <taxon>Eukaryota</taxon>
        <taxon>Metazoa</taxon>
        <taxon>Ecdysozoa</taxon>
        <taxon>Nematoda</taxon>
        <taxon>Chromadorea</taxon>
        <taxon>Rhabditida</taxon>
        <taxon>Tylenchina</taxon>
        <taxon>Panagrolaimomorpha</taxon>
        <taxon>Panagrolaimoidea</taxon>
        <taxon>Panagrolaimidae</taxon>
        <taxon>Panagrellus</taxon>
    </lineage>
</organism>